<dbReference type="AlphaFoldDB" id="A0ABD7U551"/>
<dbReference type="RefSeq" id="WP_011107241.1">
    <property type="nucleotide sequence ID" value="NZ_CAXSNJ010000037.1"/>
</dbReference>
<accession>A0ABD7U551</accession>
<name>A0ABD7U551_BACT4</name>
<feature type="domain" description="Glycosyl transferase family 1" evidence="1">
    <location>
        <begin position="204"/>
        <end position="360"/>
    </location>
</feature>
<reference evidence="2 3" key="1">
    <citation type="submission" date="2021-06" db="EMBL/GenBank/DDBJ databases">
        <title>Interrogation of the integrated mobile genetic elements in gut-associated Bacteroides with a consensus prediction approach.</title>
        <authorList>
            <person name="Campbell D.E."/>
            <person name="Leigh J.R."/>
            <person name="Kim T."/>
            <person name="England W."/>
            <person name="Whitaker R.J."/>
            <person name="Degnan P.H."/>
        </authorList>
    </citation>
    <scope>NUCLEOTIDE SEQUENCE [LARGE SCALE GENOMIC DNA]</scope>
    <source>
        <strain evidence="2 3">WAL8669</strain>
    </source>
</reference>
<evidence type="ECO:0000259" key="1">
    <source>
        <dbReference type="Pfam" id="PF00534"/>
    </source>
</evidence>
<dbReference type="InterPro" id="IPR001296">
    <property type="entry name" value="Glyco_trans_1"/>
</dbReference>
<dbReference type="Gene3D" id="3.40.50.2000">
    <property type="entry name" value="Glycogen Phosphorylase B"/>
    <property type="match status" value="2"/>
</dbReference>
<gene>
    <name evidence="2" type="ORF">KQP68_03675</name>
</gene>
<dbReference type="GeneID" id="60926350"/>
<evidence type="ECO:0000313" key="3">
    <source>
        <dbReference type="Proteomes" id="UP001156218"/>
    </source>
</evidence>
<dbReference type="EMBL" id="CP083680">
    <property type="protein sequence ID" value="UYU67392.1"/>
    <property type="molecule type" value="Genomic_DNA"/>
</dbReference>
<dbReference type="CDD" id="cd03811">
    <property type="entry name" value="GT4_GT28_WabH-like"/>
    <property type="match status" value="1"/>
</dbReference>
<dbReference type="Proteomes" id="UP001156218">
    <property type="component" value="Chromosome"/>
</dbReference>
<sequence>MNNILFILPSYRYGGTMTSFKNLLLLVHSDYNISVKAIVNEGDAYDFIGKYANVLDKRKPQSQTIQGDVYGQPKKRVIAKLGKDFLSKIGIDLAPMMLKRMANRLDCSNYDAVIGFQEGYATYFVSQTNAKVKIAWIHSIYSRLIGLESKTNIKSYNNIDKIVCVSNTAKNDFIRTDPSQKSKLHMVMNGLDVNQVKNQSECKIPEKRHDSIDVISVGRIDPIKRFSKIPSITDEIRKKGLNITWHIVGGIADTKEYELLQSEIKKYHLEESVILAGQYPNPYPYIKRSRLLGCLSSSETFNYTLAEARTLGVPVVTTDFPAAQEFVDNGVNGFITPIEQIGNVIFDLLSHPNKYQAAKESISHYEYNNAIVKEQFKSLLNNV</sequence>
<protein>
    <submittedName>
        <fullName evidence="2">Glycosyltransferase</fullName>
    </submittedName>
</protein>
<organism evidence="2 3">
    <name type="scientific">Bacteroides thetaiotaomicron</name>
    <dbReference type="NCBI Taxonomy" id="818"/>
    <lineage>
        <taxon>Bacteria</taxon>
        <taxon>Pseudomonadati</taxon>
        <taxon>Bacteroidota</taxon>
        <taxon>Bacteroidia</taxon>
        <taxon>Bacteroidales</taxon>
        <taxon>Bacteroidaceae</taxon>
        <taxon>Bacteroides</taxon>
    </lineage>
</organism>
<evidence type="ECO:0000313" key="2">
    <source>
        <dbReference type="EMBL" id="UYU67392.1"/>
    </source>
</evidence>
<dbReference type="PANTHER" id="PTHR12526:SF628">
    <property type="entry name" value="MANNOSYLGLUCOSYLGLYCERATE SYNTHASE"/>
    <property type="match status" value="1"/>
</dbReference>
<dbReference type="SUPFAM" id="SSF53756">
    <property type="entry name" value="UDP-Glycosyltransferase/glycogen phosphorylase"/>
    <property type="match status" value="1"/>
</dbReference>
<proteinExistence type="predicted"/>
<dbReference type="Pfam" id="PF00534">
    <property type="entry name" value="Glycos_transf_1"/>
    <property type="match status" value="1"/>
</dbReference>
<dbReference type="PANTHER" id="PTHR12526">
    <property type="entry name" value="GLYCOSYLTRANSFERASE"/>
    <property type="match status" value="1"/>
</dbReference>